<comment type="caution">
    <text evidence="10">The sequence shown here is derived from an EMBL/GenBank/DDBJ whole genome shotgun (WGS) entry which is preliminary data.</text>
</comment>
<dbReference type="InterPro" id="IPR045864">
    <property type="entry name" value="aa-tRNA-synth_II/BPL/LPL"/>
</dbReference>
<dbReference type="AlphaFoldDB" id="A0A1G1UZZ4"/>
<keyword evidence="7" id="KW-0648">Protein biosynthesis</keyword>
<comment type="subunit">
    <text evidence="7">Homodimer.</text>
</comment>
<evidence type="ECO:0000256" key="4">
    <source>
        <dbReference type="ARBA" id="ARBA00022840"/>
    </source>
</evidence>
<dbReference type="Proteomes" id="UP000177967">
    <property type="component" value="Unassembled WGS sequence"/>
</dbReference>
<dbReference type="InterPro" id="IPR006195">
    <property type="entry name" value="aa-tRNA-synth_II"/>
</dbReference>
<dbReference type="EC" id="6.1.1.6" evidence="7"/>
<reference evidence="10 11" key="1">
    <citation type="journal article" date="2016" name="Nat. Commun.">
        <title>Thousands of microbial genomes shed light on interconnected biogeochemical processes in an aquifer system.</title>
        <authorList>
            <person name="Anantharaman K."/>
            <person name="Brown C.T."/>
            <person name="Hug L.A."/>
            <person name="Sharon I."/>
            <person name="Castelle C.J."/>
            <person name="Probst A.J."/>
            <person name="Thomas B.C."/>
            <person name="Singh A."/>
            <person name="Wilkins M.J."/>
            <person name="Karaoz U."/>
            <person name="Brodie E.L."/>
            <person name="Williams K.H."/>
            <person name="Hubbard S.S."/>
            <person name="Banfield J.F."/>
        </authorList>
    </citation>
    <scope>NUCLEOTIDE SEQUENCE [LARGE SCALE GENOMIC DNA]</scope>
</reference>
<dbReference type="InterPro" id="IPR018149">
    <property type="entry name" value="Lys-tRNA-synth_II_C"/>
</dbReference>
<dbReference type="Gene3D" id="2.40.50.140">
    <property type="entry name" value="Nucleic acid-binding proteins"/>
    <property type="match status" value="1"/>
</dbReference>
<accession>A0A1G1UZZ4</accession>
<feature type="domain" description="Aminoacyl-transfer RNA synthetases class-II family profile" evidence="9">
    <location>
        <begin position="162"/>
        <end position="475"/>
    </location>
</feature>
<comment type="similarity">
    <text evidence="7">Belongs to the class-II aminoacyl-tRNA synthetase family.</text>
</comment>
<dbReference type="InterPro" id="IPR004365">
    <property type="entry name" value="NA-bd_OB_tRNA"/>
</dbReference>
<keyword evidence="4 7" id="KW-0067">ATP-binding</keyword>
<dbReference type="Pfam" id="PF01336">
    <property type="entry name" value="tRNA_anti-codon"/>
    <property type="match status" value="1"/>
</dbReference>
<dbReference type="SUPFAM" id="SSF50249">
    <property type="entry name" value="Nucleic acid-binding proteins"/>
    <property type="match status" value="1"/>
</dbReference>
<dbReference type="NCBIfam" id="NF001756">
    <property type="entry name" value="PRK00484.1"/>
    <property type="match status" value="1"/>
</dbReference>
<feature type="binding site" evidence="7">
    <location>
        <position position="391"/>
    </location>
    <ligand>
        <name>Mg(2+)</name>
        <dbReference type="ChEBI" id="CHEBI:18420"/>
        <label>1</label>
    </ligand>
</feature>
<evidence type="ECO:0000313" key="11">
    <source>
        <dbReference type="Proteomes" id="UP000177967"/>
    </source>
</evidence>
<evidence type="ECO:0000256" key="1">
    <source>
        <dbReference type="ARBA" id="ARBA00022598"/>
    </source>
</evidence>
<feature type="binding site" evidence="7">
    <location>
        <position position="398"/>
    </location>
    <ligand>
        <name>Mg(2+)</name>
        <dbReference type="ChEBI" id="CHEBI:18420"/>
        <label>2</label>
    </ligand>
</feature>
<proteinExistence type="inferred from homology"/>
<dbReference type="CDD" id="cd04322">
    <property type="entry name" value="LysRS_N"/>
    <property type="match status" value="1"/>
</dbReference>
<comment type="cofactor">
    <cofactor evidence="7 8">
        <name>Mg(2+)</name>
        <dbReference type="ChEBI" id="CHEBI:18420"/>
    </cofactor>
    <text evidence="7 8">Binds 3 Mg(2+) ions per subunit.</text>
</comment>
<evidence type="ECO:0000259" key="9">
    <source>
        <dbReference type="PROSITE" id="PS50862"/>
    </source>
</evidence>
<dbReference type="SUPFAM" id="SSF55681">
    <property type="entry name" value="Class II aaRS and biotin synthetases"/>
    <property type="match status" value="1"/>
</dbReference>
<keyword evidence="2 7" id="KW-0479">Metal-binding</keyword>
<keyword evidence="7" id="KW-0963">Cytoplasm</keyword>
<dbReference type="InterPro" id="IPR044136">
    <property type="entry name" value="Lys-tRNA-ligase_II_N"/>
</dbReference>
<feature type="binding site" evidence="7">
    <location>
        <position position="398"/>
    </location>
    <ligand>
        <name>Mg(2+)</name>
        <dbReference type="ChEBI" id="CHEBI:18420"/>
        <label>1</label>
    </ligand>
</feature>
<dbReference type="Pfam" id="PF00152">
    <property type="entry name" value="tRNA-synt_2"/>
    <property type="match status" value="1"/>
</dbReference>
<evidence type="ECO:0000313" key="10">
    <source>
        <dbReference type="EMBL" id="OGY08680.1"/>
    </source>
</evidence>
<dbReference type="EMBL" id="MHBW01000023">
    <property type="protein sequence ID" value="OGY08680.1"/>
    <property type="molecule type" value="Genomic_DNA"/>
</dbReference>
<evidence type="ECO:0000256" key="6">
    <source>
        <dbReference type="ARBA" id="ARBA00048573"/>
    </source>
</evidence>
<dbReference type="GO" id="GO:0000049">
    <property type="term" value="F:tRNA binding"/>
    <property type="evidence" value="ECO:0007669"/>
    <property type="project" value="TreeGrafter"/>
</dbReference>
<comment type="catalytic activity">
    <reaction evidence="6 7 8">
        <text>tRNA(Lys) + L-lysine + ATP = L-lysyl-tRNA(Lys) + AMP + diphosphate</text>
        <dbReference type="Rhea" id="RHEA:20792"/>
        <dbReference type="Rhea" id="RHEA-COMP:9696"/>
        <dbReference type="Rhea" id="RHEA-COMP:9697"/>
        <dbReference type="ChEBI" id="CHEBI:30616"/>
        <dbReference type="ChEBI" id="CHEBI:32551"/>
        <dbReference type="ChEBI" id="CHEBI:33019"/>
        <dbReference type="ChEBI" id="CHEBI:78442"/>
        <dbReference type="ChEBI" id="CHEBI:78529"/>
        <dbReference type="ChEBI" id="CHEBI:456215"/>
        <dbReference type="EC" id="6.1.1.6"/>
    </reaction>
</comment>
<dbReference type="STRING" id="1797513.A2782_04145"/>
<dbReference type="InterPro" id="IPR002313">
    <property type="entry name" value="Lys-tRNA-ligase_II"/>
</dbReference>
<evidence type="ECO:0000256" key="3">
    <source>
        <dbReference type="ARBA" id="ARBA00022741"/>
    </source>
</evidence>
<evidence type="ECO:0000256" key="2">
    <source>
        <dbReference type="ARBA" id="ARBA00022723"/>
    </source>
</evidence>
<evidence type="ECO:0000256" key="8">
    <source>
        <dbReference type="RuleBase" id="RU000336"/>
    </source>
</evidence>
<keyword evidence="7 8" id="KW-0460">Magnesium</keyword>
<dbReference type="GO" id="GO:0000287">
    <property type="term" value="F:magnesium ion binding"/>
    <property type="evidence" value="ECO:0007669"/>
    <property type="project" value="UniProtKB-UniRule"/>
</dbReference>
<dbReference type="HAMAP" id="MF_00252">
    <property type="entry name" value="Lys_tRNA_synth_class2"/>
    <property type="match status" value="1"/>
</dbReference>
<keyword evidence="5 7" id="KW-0030">Aminoacyl-tRNA synthetase</keyword>
<comment type="subcellular location">
    <subcellularLocation>
        <location evidence="7">Cytoplasm</location>
    </subcellularLocation>
</comment>
<keyword evidence="1 7" id="KW-0436">Ligase</keyword>
<keyword evidence="3 7" id="KW-0547">Nucleotide-binding</keyword>
<dbReference type="PANTHER" id="PTHR42918:SF15">
    <property type="entry name" value="LYSINE--TRNA LIGASE, CHLOROPLASTIC_MITOCHONDRIAL"/>
    <property type="match status" value="1"/>
</dbReference>
<evidence type="ECO:0000256" key="7">
    <source>
        <dbReference type="HAMAP-Rule" id="MF_00252"/>
    </source>
</evidence>
<dbReference type="PROSITE" id="PS50862">
    <property type="entry name" value="AA_TRNA_LIGASE_II"/>
    <property type="match status" value="1"/>
</dbReference>
<evidence type="ECO:0000256" key="5">
    <source>
        <dbReference type="ARBA" id="ARBA00023146"/>
    </source>
</evidence>
<dbReference type="GO" id="GO:0004824">
    <property type="term" value="F:lysine-tRNA ligase activity"/>
    <property type="evidence" value="ECO:0007669"/>
    <property type="project" value="UniProtKB-UniRule"/>
</dbReference>
<gene>
    <name evidence="7" type="primary">lysS</name>
    <name evidence="10" type="ORF">A2782_04145</name>
</gene>
<name>A0A1G1UZZ4_9BACT</name>
<dbReference type="GO" id="GO:0005524">
    <property type="term" value="F:ATP binding"/>
    <property type="evidence" value="ECO:0007669"/>
    <property type="project" value="UniProtKB-UniRule"/>
</dbReference>
<sequence length="488" mass="56227">MARLSIYRDARLEKLKKLQGMGIDPFPASFELRTNTIGEVREMLDKKVGITGRIVAWREHGASVFADIKDQTGQIQIWFQKDKLGRKFEITPLLDVGDFLGAIGIVTKTKAGEVTIDVSDFKLLTKSLRPLPSTWYGLKDTEERYRKRYIDLLLNPEVRERFRIRTKLFRGVRKYLDNLGYEEVETPTLQPLYGGANAKPFKTHINALGQDFYLRIADELYLKRLVVGGYEKVYEICKDFRNEGLDLTHNPEFTMIEYYQAYADYNKIMEVTEGLFKHLANELFGHTNLEVGEHKIDIGKQWRKITMTEIIKEVINLDVEKMDEEELVKYCQDNNIGLAGGESKGQIIFTIFEHKVTNSLVEPTWVIDYPAEVSPLSKAHRSKPGWVERFEGYIGGKEICDGWSELTNPLEQRARLEADTNAARKDREEAQHVDEDFLEAMEYGMPPLGGIGIGIDRLSMFFTNTWSIKELILFPTMRRVNAAENKEE</sequence>
<dbReference type="NCBIfam" id="TIGR00499">
    <property type="entry name" value="lysS_bact"/>
    <property type="match status" value="1"/>
</dbReference>
<dbReference type="PANTHER" id="PTHR42918">
    <property type="entry name" value="LYSYL-TRNA SYNTHETASE"/>
    <property type="match status" value="1"/>
</dbReference>
<protein>
    <recommendedName>
        <fullName evidence="7">Lysine--tRNA ligase</fullName>
        <ecNumber evidence="7">6.1.1.6</ecNumber>
    </recommendedName>
    <alternativeName>
        <fullName evidence="7">Lysyl-tRNA synthetase</fullName>
        <shortName evidence="7">LysRS</shortName>
    </alternativeName>
</protein>
<dbReference type="PRINTS" id="PR00982">
    <property type="entry name" value="TRNASYNTHLYS"/>
</dbReference>
<dbReference type="CDD" id="cd00775">
    <property type="entry name" value="LysRS_core"/>
    <property type="match status" value="1"/>
</dbReference>
<dbReference type="InterPro" id="IPR004364">
    <property type="entry name" value="Aa-tRNA-synt_II"/>
</dbReference>
<dbReference type="Gene3D" id="3.30.930.10">
    <property type="entry name" value="Bira Bifunctional Protein, Domain 2"/>
    <property type="match status" value="1"/>
</dbReference>
<dbReference type="GO" id="GO:0005829">
    <property type="term" value="C:cytosol"/>
    <property type="evidence" value="ECO:0007669"/>
    <property type="project" value="TreeGrafter"/>
</dbReference>
<dbReference type="GO" id="GO:0006430">
    <property type="term" value="P:lysyl-tRNA aminoacylation"/>
    <property type="evidence" value="ECO:0007669"/>
    <property type="project" value="UniProtKB-UniRule"/>
</dbReference>
<dbReference type="InterPro" id="IPR012340">
    <property type="entry name" value="NA-bd_OB-fold"/>
</dbReference>
<organism evidence="10 11">
    <name type="scientific">Candidatus Blackburnbacteria bacterium RIFCSPHIGHO2_01_FULL_43_15b</name>
    <dbReference type="NCBI Taxonomy" id="1797513"/>
    <lineage>
        <taxon>Bacteria</taxon>
        <taxon>Candidatus Blackburniibacteriota</taxon>
    </lineage>
</organism>